<feature type="compositionally biased region" description="Polar residues" evidence="1">
    <location>
        <begin position="91"/>
        <end position="102"/>
    </location>
</feature>
<reference evidence="2 3" key="1">
    <citation type="submission" date="2016-07" db="EMBL/GenBank/DDBJ databases">
        <title>Pervasive Adenine N6-methylation of Active Genes in Fungi.</title>
        <authorList>
            <consortium name="DOE Joint Genome Institute"/>
            <person name="Mondo S.J."/>
            <person name="Dannebaum R.O."/>
            <person name="Kuo R.C."/>
            <person name="Labutti K."/>
            <person name="Haridas S."/>
            <person name="Kuo A."/>
            <person name="Salamov A."/>
            <person name="Ahrendt S.R."/>
            <person name="Lipzen A."/>
            <person name="Sullivan W."/>
            <person name="Andreopoulos W.B."/>
            <person name="Clum A."/>
            <person name="Lindquist E."/>
            <person name="Daum C."/>
            <person name="Ramamoorthy G.K."/>
            <person name="Gryganskyi A."/>
            <person name="Culley D."/>
            <person name="Magnuson J.K."/>
            <person name="James T.Y."/>
            <person name="O'Malley M.A."/>
            <person name="Stajich J.E."/>
            <person name="Spatafora J.W."/>
            <person name="Visel A."/>
            <person name="Grigoriev I.V."/>
        </authorList>
    </citation>
    <scope>NUCLEOTIDE SEQUENCE [LARGE SCALE GENOMIC DNA]</scope>
    <source>
        <strain evidence="2 3">ATCC 12442</strain>
    </source>
</reference>
<feature type="region of interest" description="Disordered" evidence="1">
    <location>
        <begin position="33"/>
        <end position="127"/>
    </location>
</feature>
<dbReference type="RefSeq" id="XP_040745394.1">
    <property type="nucleotide sequence ID" value="XM_040886769.1"/>
</dbReference>
<evidence type="ECO:0000313" key="3">
    <source>
        <dbReference type="Proteomes" id="UP000193922"/>
    </source>
</evidence>
<feature type="compositionally biased region" description="Basic and acidic residues" evidence="1">
    <location>
        <begin position="113"/>
        <end position="127"/>
    </location>
</feature>
<sequence length="127" mass="13243">MRTGLYGEHIDVPYAFAALKLVLDAPTSDRIRQMYPGHGAQPAALPVGDGDGPAVIPPAGGDGGQAAAPPYDDNNQPAAAPTGDDDGPPGYSSSIPTQTRSGRVSRPPARFTYRRDGRHADDGRRHG</sequence>
<dbReference type="EMBL" id="MCFD01000003">
    <property type="protein sequence ID" value="ORX71970.1"/>
    <property type="molecule type" value="Genomic_DNA"/>
</dbReference>
<protein>
    <submittedName>
        <fullName evidence="2">Uncharacterized protein</fullName>
    </submittedName>
</protein>
<comment type="caution">
    <text evidence="2">The sequence shown here is derived from an EMBL/GenBank/DDBJ whole genome shotgun (WGS) entry which is preliminary data.</text>
</comment>
<dbReference type="GeneID" id="63803417"/>
<dbReference type="Proteomes" id="UP000193922">
    <property type="component" value="Unassembled WGS sequence"/>
</dbReference>
<dbReference type="AlphaFoldDB" id="A0A1Y1WEM1"/>
<organism evidence="2 3">
    <name type="scientific">Linderina pennispora</name>
    <dbReference type="NCBI Taxonomy" id="61395"/>
    <lineage>
        <taxon>Eukaryota</taxon>
        <taxon>Fungi</taxon>
        <taxon>Fungi incertae sedis</taxon>
        <taxon>Zoopagomycota</taxon>
        <taxon>Kickxellomycotina</taxon>
        <taxon>Kickxellomycetes</taxon>
        <taxon>Kickxellales</taxon>
        <taxon>Kickxellaceae</taxon>
        <taxon>Linderina</taxon>
    </lineage>
</organism>
<gene>
    <name evidence="2" type="ORF">DL89DRAFT_265665</name>
</gene>
<name>A0A1Y1WEM1_9FUNG</name>
<evidence type="ECO:0000256" key="1">
    <source>
        <dbReference type="SAM" id="MobiDB-lite"/>
    </source>
</evidence>
<keyword evidence="3" id="KW-1185">Reference proteome</keyword>
<accession>A0A1Y1WEM1</accession>
<proteinExistence type="predicted"/>
<evidence type="ECO:0000313" key="2">
    <source>
        <dbReference type="EMBL" id="ORX71970.1"/>
    </source>
</evidence>